<feature type="transmembrane region" description="Helical" evidence="1">
    <location>
        <begin position="34"/>
        <end position="59"/>
    </location>
</feature>
<reference evidence="2" key="1">
    <citation type="submission" date="2021-01" db="EMBL/GenBank/DDBJ databases">
        <title>Whole genome shotgun sequence of Rhizocola hellebori NBRC 109834.</title>
        <authorList>
            <person name="Komaki H."/>
            <person name="Tamura T."/>
        </authorList>
    </citation>
    <scope>NUCLEOTIDE SEQUENCE</scope>
    <source>
        <strain evidence="2">NBRC 109834</strain>
    </source>
</reference>
<keyword evidence="3" id="KW-1185">Reference proteome</keyword>
<comment type="caution">
    <text evidence="2">The sequence shown here is derived from an EMBL/GenBank/DDBJ whole genome shotgun (WGS) entry which is preliminary data.</text>
</comment>
<dbReference type="Proteomes" id="UP000612899">
    <property type="component" value="Unassembled WGS sequence"/>
</dbReference>
<dbReference type="EMBL" id="BONY01000004">
    <property type="protein sequence ID" value="GIH02858.1"/>
    <property type="molecule type" value="Genomic_DNA"/>
</dbReference>
<keyword evidence="1" id="KW-0472">Membrane</keyword>
<keyword evidence="1" id="KW-0812">Transmembrane</keyword>
<keyword evidence="1" id="KW-1133">Transmembrane helix</keyword>
<organism evidence="2 3">
    <name type="scientific">Rhizocola hellebori</name>
    <dbReference type="NCBI Taxonomy" id="1392758"/>
    <lineage>
        <taxon>Bacteria</taxon>
        <taxon>Bacillati</taxon>
        <taxon>Actinomycetota</taxon>
        <taxon>Actinomycetes</taxon>
        <taxon>Micromonosporales</taxon>
        <taxon>Micromonosporaceae</taxon>
        <taxon>Rhizocola</taxon>
    </lineage>
</organism>
<gene>
    <name evidence="2" type="ORF">Rhe02_09250</name>
</gene>
<evidence type="ECO:0000313" key="2">
    <source>
        <dbReference type="EMBL" id="GIH02858.1"/>
    </source>
</evidence>
<accession>A0A8J3Q3V4</accession>
<sequence>MGVRRQKGACGLMAAVQRVPLPPNRTKESPMPQFLTMTLLAVAIAVVAAVLTGIATAWLSMLGGASLPNSLIRGGVAFGGTLTIELLTLGLLISH</sequence>
<evidence type="ECO:0000313" key="3">
    <source>
        <dbReference type="Proteomes" id="UP000612899"/>
    </source>
</evidence>
<proteinExistence type="predicted"/>
<feature type="transmembrane region" description="Helical" evidence="1">
    <location>
        <begin position="71"/>
        <end position="93"/>
    </location>
</feature>
<evidence type="ECO:0000256" key="1">
    <source>
        <dbReference type="SAM" id="Phobius"/>
    </source>
</evidence>
<name>A0A8J3Q3V4_9ACTN</name>
<dbReference type="AlphaFoldDB" id="A0A8J3Q3V4"/>
<protein>
    <submittedName>
        <fullName evidence="2">Uncharacterized protein</fullName>
    </submittedName>
</protein>